<keyword evidence="2 11" id="KW-0723">Serine/threonine-protein kinase</keyword>
<keyword evidence="6 8" id="KW-0067">ATP-binding</keyword>
<comment type="subunit">
    <text evidence="1">Monomer.</text>
</comment>
<evidence type="ECO:0000256" key="4">
    <source>
        <dbReference type="ARBA" id="ARBA00022741"/>
    </source>
</evidence>
<evidence type="ECO:0000259" key="14">
    <source>
        <dbReference type="PROSITE" id="PS50011"/>
    </source>
</evidence>
<dbReference type="EC" id="2.7.11.1" evidence="11"/>
<evidence type="ECO:0000256" key="8">
    <source>
        <dbReference type="PIRSR" id="PIRSR630616-2"/>
    </source>
</evidence>
<dbReference type="Gene3D" id="1.10.287.1490">
    <property type="match status" value="1"/>
</dbReference>
<comment type="similarity">
    <text evidence="11">Belongs to the protein kinase superfamily. Ser/Thr protein kinase family. Aurora subfamily.</text>
</comment>
<feature type="binding site" evidence="8">
    <location>
        <position position="177"/>
    </location>
    <ligand>
        <name>ATP</name>
        <dbReference type="ChEBI" id="CHEBI:30616"/>
    </ligand>
</feature>
<evidence type="ECO:0000256" key="10">
    <source>
        <dbReference type="PROSITE-ProRule" id="PRU10141"/>
    </source>
</evidence>
<feature type="binding site" evidence="8">
    <location>
        <begin position="160"/>
        <end position="161"/>
    </location>
    <ligand>
        <name>ATP</name>
        <dbReference type="ChEBI" id="CHEBI:30616"/>
    </ligand>
</feature>
<dbReference type="InterPro" id="IPR011009">
    <property type="entry name" value="Kinase-like_dom_sf"/>
</dbReference>
<comment type="catalytic activity">
    <reaction evidence="11">
        <text>L-seryl-[protein] + ATP = O-phospho-L-seryl-[protein] + ADP + H(+)</text>
        <dbReference type="Rhea" id="RHEA:17989"/>
        <dbReference type="Rhea" id="RHEA-COMP:9863"/>
        <dbReference type="Rhea" id="RHEA-COMP:11604"/>
        <dbReference type="ChEBI" id="CHEBI:15378"/>
        <dbReference type="ChEBI" id="CHEBI:29999"/>
        <dbReference type="ChEBI" id="CHEBI:30616"/>
        <dbReference type="ChEBI" id="CHEBI:83421"/>
        <dbReference type="ChEBI" id="CHEBI:456216"/>
        <dbReference type="EC" id="2.7.11.1"/>
    </reaction>
</comment>
<dbReference type="InterPro" id="IPR017441">
    <property type="entry name" value="Protein_kinase_ATP_BS"/>
</dbReference>
<evidence type="ECO:0000313" key="16">
    <source>
        <dbReference type="Proteomes" id="UP001162131"/>
    </source>
</evidence>
<keyword evidence="16" id="KW-1185">Reference proteome</keyword>
<feature type="cross-link" description="Glycyl lysine isopeptide (Lys-Gly) (interchain with G-Cter in SUMO2)" evidence="9">
    <location>
        <position position="158"/>
    </location>
</feature>
<proteinExistence type="inferred from homology"/>
<evidence type="ECO:0000256" key="12">
    <source>
        <dbReference type="SAM" id="Coils"/>
    </source>
</evidence>
<accession>A0AAU9J539</accession>
<protein>
    <recommendedName>
        <fullName evidence="11">Aurora kinase</fullName>
        <ecNumber evidence="11">2.7.11.1</ecNumber>
    </recommendedName>
</protein>
<dbReference type="InterPro" id="IPR008271">
    <property type="entry name" value="Ser/Thr_kinase_AS"/>
</dbReference>
<name>A0AAU9J539_9CILI</name>
<dbReference type="GO" id="GO:0004674">
    <property type="term" value="F:protein serine/threonine kinase activity"/>
    <property type="evidence" value="ECO:0007669"/>
    <property type="project" value="UniProtKB-KW"/>
</dbReference>
<evidence type="ECO:0000256" key="6">
    <source>
        <dbReference type="ARBA" id="ARBA00022840"/>
    </source>
</evidence>
<evidence type="ECO:0000256" key="2">
    <source>
        <dbReference type="ARBA" id="ARBA00022527"/>
    </source>
</evidence>
<dbReference type="SMART" id="SM00220">
    <property type="entry name" value="S_TKc"/>
    <property type="match status" value="1"/>
</dbReference>
<feature type="binding site" evidence="8">
    <location>
        <begin position="109"/>
        <end position="111"/>
    </location>
    <ligand>
        <name>ATP</name>
        <dbReference type="ChEBI" id="CHEBI:30616"/>
    </ligand>
</feature>
<dbReference type="PROSITE" id="PS00107">
    <property type="entry name" value="PROTEIN_KINASE_ATP"/>
    <property type="match status" value="1"/>
</dbReference>
<keyword evidence="4 8" id="KW-0547">Nucleotide-binding</keyword>
<dbReference type="EMBL" id="CAJZBQ010000014">
    <property type="protein sequence ID" value="CAG9315789.1"/>
    <property type="molecule type" value="Genomic_DNA"/>
</dbReference>
<evidence type="ECO:0000256" key="7">
    <source>
        <dbReference type="PIRSR" id="PIRSR630616-1"/>
    </source>
</evidence>
<evidence type="ECO:0000256" key="5">
    <source>
        <dbReference type="ARBA" id="ARBA00022777"/>
    </source>
</evidence>
<dbReference type="SUPFAM" id="SSF56112">
    <property type="entry name" value="Protein kinase-like (PK-like)"/>
    <property type="match status" value="1"/>
</dbReference>
<dbReference type="GO" id="GO:0005524">
    <property type="term" value="F:ATP binding"/>
    <property type="evidence" value="ECO:0007669"/>
    <property type="project" value="UniProtKB-UniRule"/>
</dbReference>
<dbReference type="PROSITE" id="PS00108">
    <property type="entry name" value="PROTEIN_KINASE_ST"/>
    <property type="match status" value="1"/>
</dbReference>
<evidence type="ECO:0000256" key="9">
    <source>
        <dbReference type="PIRSR" id="PIRSR630616-3"/>
    </source>
</evidence>
<feature type="binding site" evidence="8 10">
    <location>
        <position position="60"/>
    </location>
    <ligand>
        <name>ATP</name>
        <dbReference type="ChEBI" id="CHEBI:30616"/>
    </ligand>
</feature>
<evidence type="ECO:0000256" key="11">
    <source>
        <dbReference type="RuleBase" id="RU367134"/>
    </source>
</evidence>
<feature type="compositionally biased region" description="Polar residues" evidence="13">
    <location>
        <begin position="354"/>
        <end position="373"/>
    </location>
</feature>
<feature type="domain" description="Protein kinase" evidence="14">
    <location>
        <begin position="31"/>
        <end position="287"/>
    </location>
</feature>
<dbReference type="PROSITE" id="PS50011">
    <property type="entry name" value="PROTEIN_KINASE_DOM"/>
    <property type="match status" value="1"/>
</dbReference>
<dbReference type="AlphaFoldDB" id="A0AAU9J539"/>
<dbReference type="Proteomes" id="UP001162131">
    <property type="component" value="Unassembled WGS sequence"/>
</dbReference>
<feature type="coiled-coil region" evidence="12">
    <location>
        <begin position="562"/>
        <end position="606"/>
    </location>
</feature>
<keyword evidence="12" id="KW-0175">Coiled coil</keyword>
<keyword evidence="3 11" id="KW-0808">Transferase</keyword>
<feature type="region of interest" description="Disordered" evidence="13">
    <location>
        <begin position="344"/>
        <end position="373"/>
    </location>
</feature>
<reference evidence="15" key="1">
    <citation type="submission" date="2021-09" db="EMBL/GenBank/DDBJ databases">
        <authorList>
            <consortium name="AG Swart"/>
            <person name="Singh M."/>
            <person name="Singh A."/>
            <person name="Seah K."/>
            <person name="Emmerich C."/>
        </authorList>
    </citation>
    <scope>NUCLEOTIDE SEQUENCE</scope>
    <source>
        <strain evidence="15">ATCC30299</strain>
    </source>
</reference>
<feature type="active site" description="Proton acceptor" evidence="7">
    <location>
        <position position="156"/>
    </location>
</feature>
<dbReference type="Gene3D" id="1.10.510.10">
    <property type="entry name" value="Transferase(Phosphotransferase) domain 1"/>
    <property type="match status" value="1"/>
</dbReference>
<comment type="caution">
    <text evidence="15">The sequence shown here is derived from an EMBL/GenBank/DDBJ whole genome shotgun (WGS) entry which is preliminary data.</text>
</comment>
<dbReference type="FunFam" id="1.10.510.10:FF:000571">
    <property type="entry name" value="Maternal embryonic leucine zipper kinase"/>
    <property type="match status" value="1"/>
</dbReference>
<dbReference type="FunFam" id="3.30.200.20:FF:000042">
    <property type="entry name" value="Aurora kinase A"/>
    <property type="match status" value="1"/>
</dbReference>
<gene>
    <name evidence="15" type="ORF">BSTOLATCC_MIC14536</name>
</gene>
<dbReference type="PANTHER" id="PTHR24350">
    <property type="entry name" value="SERINE/THREONINE-PROTEIN KINASE IAL-RELATED"/>
    <property type="match status" value="1"/>
</dbReference>
<dbReference type="CDD" id="cd14007">
    <property type="entry name" value="STKc_Aurora"/>
    <property type="match status" value="1"/>
</dbReference>
<evidence type="ECO:0000256" key="3">
    <source>
        <dbReference type="ARBA" id="ARBA00022679"/>
    </source>
</evidence>
<evidence type="ECO:0000256" key="13">
    <source>
        <dbReference type="SAM" id="MobiDB-lite"/>
    </source>
</evidence>
<sequence length="699" mass="81036">MRPKSQRRLLFPSPSVLSGAEREPQVNDFESLSKKALGEGAFGEVYKVRHKISKELYAIKVVSKQKVVSANLLPQLRREIRIMYSLSHPHIVKLYNHFEDDNNFYLVLELAEGGTLWQRLARFKSFDEASAAQYIRELILALEYLHSRDPPIIHRDIKPENLLLDKEGRDGRIKVADFGWSNFFNAERTRMTYCGTLDYLAPEMINQQGHTTSLDLWNLGVLLFELLTGSAPFQAPTQAAMFEKILKVRVAFPKNFPPLAKDLISRLLRAIPDERLSLIEVMNHPWMQTHQPIRPTMTQTVQREALPCQLEAGDETSDIASEDPIKPFQETEYRVLSKINNPREEEKKLEVVPSPQNKSPSPVKQAKQQAPSNLENELKQTRDENKKFQEQIDDKEAELSRVNTRIQELENIVAKLDAEYEDKRKMEKSLKDQLAEKSNRNAELAELQEDESKLYTEYEGLRAKCLEKETELNLLKTEIENMEKLSKEKTQQASDLERDVDRVKSDIDQTKMKYNKSKSEIQEQFAKISGEIDELQRSLGNKDRDSSVVSVEALLAFTQENLDILKNRARVENELLKQYQDANERLIQLDNKYSEMRLAYENYLNELKKHSVNREAEFGNIKPANINSQGELESIKDRLRECIGKQYSNKLLNEELVHLQSLVNQYEKSLGLAKKQSQDLDYLRQVNQKKSSSQQYYKK</sequence>
<organism evidence="15 16">
    <name type="scientific">Blepharisma stoltei</name>
    <dbReference type="NCBI Taxonomy" id="1481888"/>
    <lineage>
        <taxon>Eukaryota</taxon>
        <taxon>Sar</taxon>
        <taxon>Alveolata</taxon>
        <taxon>Ciliophora</taxon>
        <taxon>Postciliodesmatophora</taxon>
        <taxon>Heterotrichea</taxon>
        <taxon>Heterotrichida</taxon>
        <taxon>Blepharismidae</taxon>
        <taxon>Blepharisma</taxon>
    </lineage>
</organism>
<dbReference type="InterPro" id="IPR030616">
    <property type="entry name" value="Aur-like"/>
</dbReference>
<comment type="catalytic activity">
    <reaction evidence="11">
        <text>L-threonyl-[protein] + ATP = O-phospho-L-threonyl-[protein] + ADP + H(+)</text>
        <dbReference type="Rhea" id="RHEA:46608"/>
        <dbReference type="Rhea" id="RHEA-COMP:11060"/>
        <dbReference type="Rhea" id="RHEA-COMP:11605"/>
        <dbReference type="ChEBI" id="CHEBI:15378"/>
        <dbReference type="ChEBI" id="CHEBI:30013"/>
        <dbReference type="ChEBI" id="CHEBI:30616"/>
        <dbReference type="ChEBI" id="CHEBI:61977"/>
        <dbReference type="ChEBI" id="CHEBI:456216"/>
        <dbReference type="EC" id="2.7.11.1"/>
    </reaction>
</comment>
<evidence type="ECO:0000256" key="1">
    <source>
        <dbReference type="ARBA" id="ARBA00011245"/>
    </source>
</evidence>
<keyword evidence="5 11" id="KW-0418">Kinase</keyword>
<dbReference type="InterPro" id="IPR000719">
    <property type="entry name" value="Prot_kinase_dom"/>
</dbReference>
<evidence type="ECO:0000313" key="15">
    <source>
        <dbReference type="EMBL" id="CAG9315789.1"/>
    </source>
</evidence>
<dbReference type="Pfam" id="PF00069">
    <property type="entry name" value="Pkinase"/>
    <property type="match status" value="1"/>
</dbReference>